<evidence type="ECO:0000313" key="4">
    <source>
        <dbReference type="Proteomes" id="UP000188533"/>
    </source>
</evidence>
<dbReference type="STRING" id="5353.A0A1Q3EFL4"/>
<keyword evidence="1" id="KW-0234">DNA repair</keyword>
<dbReference type="GO" id="GO:0006281">
    <property type="term" value="P:DNA repair"/>
    <property type="evidence" value="ECO:0007669"/>
    <property type="project" value="UniProtKB-UniRule"/>
</dbReference>
<evidence type="ECO:0000259" key="2">
    <source>
        <dbReference type="Pfam" id="PF14500"/>
    </source>
</evidence>
<reference evidence="3 4" key="2">
    <citation type="submission" date="2017-02" db="EMBL/GenBank/DDBJ databases">
        <title>A genome survey and senescence transcriptome analysis in Lentinula edodes.</title>
        <authorList>
            <person name="Sakamoto Y."/>
            <person name="Nakade K."/>
            <person name="Sato S."/>
            <person name="Yoshida Y."/>
            <person name="Miyazaki K."/>
            <person name="Natsume S."/>
            <person name="Konno N."/>
        </authorList>
    </citation>
    <scope>NUCLEOTIDE SEQUENCE [LARGE SCALE GENOMIC DNA]</scope>
    <source>
        <strain evidence="3 4">NBRC 111202</strain>
    </source>
</reference>
<comment type="caution">
    <text evidence="3">The sequence shown here is derived from an EMBL/GenBank/DDBJ whole genome shotgun (WGS) entry which is preliminary data.</text>
</comment>
<feature type="domain" description="MMS19 N-terminal" evidence="2">
    <location>
        <begin position="42"/>
        <end position="80"/>
    </location>
</feature>
<evidence type="ECO:0000256" key="1">
    <source>
        <dbReference type="RuleBase" id="RU367072"/>
    </source>
</evidence>
<dbReference type="PANTHER" id="PTHR12891">
    <property type="entry name" value="DNA REPAIR/TRANSCRIPTION PROTEIN MET18/MMS19"/>
    <property type="match status" value="1"/>
</dbReference>
<keyword evidence="1" id="KW-0539">Nucleus</keyword>
<dbReference type="GO" id="GO:0016226">
    <property type="term" value="P:iron-sulfur cluster assembly"/>
    <property type="evidence" value="ECO:0007669"/>
    <property type="project" value="UniProtKB-UniRule"/>
</dbReference>
<dbReference type="GO" id="GO:0051604">
    <property type="term" value="P:protein maturation"/>
    <property type="evidence" value="ECO:0007669"/>
    <property type="project" value="UniProtKB-UniRule"/>
</dbReference>
<dbReference type="PANTHER" id="PTHR12891:SF0">
    <property type="entry name" value="MMS19 NUCLEOTIDE EXCISION REPAIR PROTEIN HOMOLOG"/>
    <property type="match status" value="1"/>
</dbReference>
<sequence length="82" mass="8901">MASASDSTERLVRTWMASEREEEIVKAVSEISNGSTSLLNVVKALGEYLTSEEDALRTKGVEFLSAVLGRCPPEKLNRQAGS</sequence>
<proteinExistence type="inferred from homology"/>
<dbReference type="AlphaFoldDB" id="A0A1Q3EFL4"/>
<comment type="similarity">
    <text evidence="1">Belongs to the MET18/MMS19 family.</text>
</comment>
<dbReference type="EMBL" id="BDGU01000288">
    <property type="protein sequence ID" value="GAW05992.1"/>
    <property type="molecule type" value="Genomic_DNA"/>
</dbReference>
<dbReference type="Pfam" id="PF14500">
    <property type="entry name" value="MMS19_N"/>
    <property type="match status" value="1"/>
</dbReference>
<dbReference type="InterPro" id="IPR029240">
    <property type="entry name" value="MMS19_N"/>
</dbReference>
<dbReference type="Proteomes" id="UP000188533">
    <property type="component" value="Unassembled WGS sequence"/>
</dbReference>
<evidence type="ECO:0000313" key="3">
    <source>
        <dbReference type="EMBL" id="GAW05992.1"/>
    </source>
</evidence>
<dbReference type="GO" id="GO:0097361">
    <property type="term" value="C:cytosolic [4Fe-4S] assembly targeting complex"/>
    <property type="evidence" value="ECO:0007669"/>
    <property type="project" value="UniProtKB-UniRule"/>
</dbReference>
<reference evidence="3 4" key="1">
    <citation type="submission" date="2016-08" db="EMBL/GenBank/DDBJ databases">
        <authorList>
            <consortium name="Lentinula edodes genome sequencing consortium"/>
            <person name="Sakamoto Y."/>
            <person name="Nakade K."/>
            <person name="Sato S."/>
            <person name="Yoshida Y."/>
            <person name="Miyazaki K."/>
            <person name="Natsume S."/>
            <person name="Konno N."/>
        </authorList>
    </citation>
    <scope>NUCLEOTIDE SEQUENCE [LARGE SCALE GENOMIC DNA]</scope>
    <source>
        <strain evidence="3 4">NBRC 111202</strain>
    </source>
</reference>
<accession>A0A1Q3EFL4</accession>
<comment type="subcellular location">
    <subcellularLocation>
        <location evidence="1">Nucleus</location>
    </subcellularLocation>
</comment>
<dbReference type="InterPro" id="IPR039920">
    <property type="entry name" value="MMS19"/>
</dbReference>
<keyword evidence="1" id="KW-0227">DNA damage</keyword>
<keyword evidence="4" id="KW-1185">Reference proteome</keyword>
<name>A0A1Q3EFL4_LENED</name>
<gene>
    <name evidence="3" type="ORF">LENED_007883</name>
</gene>
<organism evidence="3 4">
    <name type="scientific">Lentinula edodes</name>
    <name type="common">Shiitake mushroom</name>
    <name type="synonym">Lentinus edodes</name>
    <dbReference type="NCBI Taxonomy" id="5353"/>
    <lineage>
        <taxon>Eukaryota</taxon>
        <taxon>Fungi</taxon>
        <taxon>Dikarya</taxon>
        <taxon>Basidiomycota</taxon>
        <taxon>Agaricomycotina</taxon>
        <taxon>Agaricomycetes</taxon>
        <taxon>Agaricomycetidae</taxon>
        <taxon>Agaricales</taxon>
        <taxon>Marasmiineae</taxon>
        <taxon>Omphalotaceae</taxon>
        <taxon>Lentinula</taxon>
    </lineage>
</organism>
<dbReference type="GO" id="GO:0005634">
    <property type="term" value="C:nucleus"/>
    <property type="evidence" value="ECO:0007669"/>
    <property type="project" value="UniProtKB-SubCell"/>
</dbReference>
<comment type="function">
    <text evidence="1">Key component of the cytosolic iron-sulfur protein assembly (CIA) complex, a multiprotein complex that mediates the incorporation of iron-sulfur cluster into apoproteins specifically involved in DNA metabolism and genomic integrity. In the CIA complex, MMS19 acts as an adapter between early-acting CIA components and a subset of cellular target iron-sulfur proteins.</text>
</comment>
<protein>
    <recommendedName>
        <fullName evidence="1">MMS19 nucleotide excision repair protein</fullName>
    </recommendedName>
</protein>